<reference evidence="5 6" key="1">
    <citation type="journal article" date="2024" name="Nat. Commun.">
        <title>Phylogenomics reveals the evolutionary origins of lichenization in chlorophyte algae.</title>
        <authorList>
            <person name="Puginier C."/>
            <person name="Libourel C."/>
            <person name="Otte J."/>
            <person name="Skaloud P."/>
            <person name="Haon M."/>
            <person name="Grisel S."/>
            <person name="Petersen M."/>
            <person name="Berrin J.G."/>
            <person name="Delaux P.M."/>
            <person name="Dal Grande F."/>
            <person name="Keller J."/>
        </authorList>
    </citation>
    <scope>NUCLEOTIDE SEQUENCE [LARGE SCALE GENOMIC DNA]</scope>
    <source>
        <strain evidence="5 6">SAG 2523</strain>
    </source>
</reference>
<dbReference type="Gene3D" id="3.40.50.300">
    <property type="entry name" value="P-loop containing nucleotide triphosphate hydrolases"/>
    <property type="match status" value="1"/>
</dbReference>
<dbReference type="GO" id="GO:0008146">
    <property type="term" value="F:sulfotransferase activity"/>
    <property type="evidence" value="ECO:0007669"/>
    <property type="project" value="InterPro"/>
</dbReference>
<organism evidence="5 6">
    <name type="scientific">Apatococcus fuscideae</name>
    <dbReference type="NCBI Taxonomy" id="2026836"/>
    <lineage>
        <taxon>Eukaryota</taxon>
        <taxon>Viridiplantae</taxon>
        <taxon>Chlorophyta</taxon>
        <taxon>core chlorophytes</taxon>
        <taxon>Trebouxiophyceae</taxon>
        <taxon>Chlorellales</taxon>
        <taxon>Chlorellaceae</taxon>
        <taxon>Apatococcus</taxon>
    </lineage>
</organism>
<name>A0AAW1SMU6_9CHLO</name>
<evidence type="ECO:0000256" key="1">
    <source>
        <dbReference type="RuleBase" id="RU361155"/>
    </source>
</evidence>
<comment type="caution">
    <text evidence="5">The sequence shown here is derived from an EMBL/GenBank/DDBJ whole genome shotgun (WGS) entry which is preliminary data.</text>
</comment>
<evidence type="ECO:0000256" key="2">
    <source>
        <dbReference type="SAM" id="MobiDB-lite"/>
    </source>
</evidence>
<keyword evidence="3" id="KW-0732">Signal</keyword>
<protein>
    <recommendedName>
        <fullName evidence="1">Sulfotransferase</fullName>
        <ecNumber evidence="1">2.8.2.-</ecNumber>
    </recommendedName>
</protein>
<dbReference type="Pfam" id="PF00685">
    <property type="entry name" value="Sulfotransfer_1"/>
    <property type="match status" value="1"/>
</dbReference>
<dbReference type="EC" id="2.8.2.-" evidence="1"/>
<dbReference type="InterPro" id="IPR027417">
    <property type="entry name" value="P-loop_NTPase"/>
</dbReference>
<evidence type="ECO:0000259" key="4">
    <source>
        <dbReference type="Pfam" id="PF00685"/>
    </source>
</evidence>
<evidence type="ECO:0000256" key="3">
    <source>
        <dbReference type="SAM" id="SignalP"/>
    </source>
</evidence>
<keyword evidence="6" id="KW-1185">Reference proteome</keyword>
<dbReference type="AlphaFoldDB" id="A0AAW1SMU6"/>
<dbReference type="SUPFAM" id="SSF52540">
    <property type="entry name" value="P-loop containing nucleoside triphosphate hydrolases"/>
    <property type="match status" value="1"/>
</dbReference>
<evidence type="ECO:0000313" key="5">
    <source>
        <dbReference type="EMBL" id="KAK9847271.1"/>
    </source>
</evidence>
<feature type="signal peptide" evidence="3">
    <location>
        <begin position="1"/>
        <end position="30"/>
    </location>
</feature>
<feature type="domain" description="Sulfotransferase" evidence="4">
    <location>
        <begin position="202"/>
        <end position="316"/>
    </location>
</feature>
<proteinExistence type="inferred from homology"/>
<dbReference type="Proteomes" id="UP001485043">
    <property type="component" value="Unassembled WGS sequence"/>
</dbReference>
<comment type="similarity">
    <text evidence="1">Belongs to the sulfotransferase 1 family.</text>
</comment>
<dbReference type="EMBL" id="JALJOV010001480">
    <property type="protein sequence ID" value="KAK9847271.1"/>
    <property type="molecule type" value="Genomic_DNA"/>
</dbReference>
<feature type="region of interest" description="Disordered" evidence="2">
    <location>
        <begin position="329"/>
        <end position="349"/>
    </location>
</feature>
<sequence>MRQRGLPWSGLALQKFSVCLLLFATTLVNASLHLRNFTEADILRCQKGATEPPPAQRLTITGLPFSGSVLLQELMAELLKLSCTSKPFKGHCTIPKVCAAKDSPVACVNYHESGPVGSYAMSNEHLSPGWLSTGPGWPFNYNSRKFVEDCLSIGFPVASLDCKLVPSSRVVEFDSTTQLVLKLHVWPERDEKQQAQDQDFQHLYSSKVKYVHVLRDPRETVLLWANNKTMIDGSAKHSMEETTFKPLTYRAALVQDQFRDAVGWMVWWHYWYATLQARNEQDVLLVHHANLIANPFKELGRVATYLGLCTDDALLKKVAALVPKGAAAAGKSSRKGKEAEEPDEGTQYKQFLHELPPKMSLMMNRSIYEVMPKHLSQLYLGNRVPKPMPENEDLWEVKPGQATGFKP</sequence>
<evidence type="ECO:0000313" key="6">
    <source>
        <dbReference type="Proteomes" id="UP001485043"/>
    </source>
</evidence>
<dbReference type="InterPro" id="IPR000863">
    <property type="entry name" value="Sulfotransferase_dom"/>
</dbReference>
<keyword evidence="1" id="KW-0808">Transferase</keyword>
<feature type="chain" id="PRO_5043340429" description="Sulfotransferase" evidence="3">
    <location>
        <begin position="31"/>
        <end position="407"/>
    </location>
</feature>
<gene>
    <name evidence="5" type="ORF">WJX84_003485</name>
</gene>
<accession>A0AAW1SMU6</accession>